<feature type="region of interest" description="Disordered" evidence="5">
    <location>
        <begin position="537"/>
        <end position="561"/>
    </location>
</feature>
<dbReference type="PROSITE" id="PS51450">
    <property type="entry name" value="LRR"/>
    <property type="match status" value="1"/>
</dbReference>
<dbReference type="PANTHER" id="PTHR48051:SF1">
    <property type="entry name" value="RAS SUPPRESSOR PROTEIN 1"/>
    <property type="match status" value="1"/>
</dbReference>
<dbReference type="GO" id="GO:0005930">
    <property type="term" value="C:axoneme"/>
    <property type="evidence" value="ECO:0007669"/>
    <property type="project" value="UniProtKB-SubCell"/>
</dbReference>
<dbReference type="Proteomes" id="UP000075714">
    <property type="component" value="Unassembled WGS sequence"/>
</dbReference>
<dbReference type="EMBL" id="LSYV01000015">
    <property type="protein sequence ID" value="KXZ50937.1"/>
    <property type="molecule type" value="Genomic_DNA"/>
</dbReference>
<evidence type="ECO:0000313" key="6">
    <source>
        <dbReference type="EMBL" id="KXZ50937.1"/>
    </source>
</evidence>
<dbReference type="InterPro" id="IPR050216">
    <property type="entry name" value="LRR_domain-containing"/>
</dbReference>
<evidence type="ECO:0000256" key="5">
    <source>
        <dbReference type="SAM" id="MobiDB-lite"/>
    </source>
</evidence>
<dbReference type="InterPro" id="IPR003591">
    <property type="entry name" value="Leu-rich_rpt_typical-subtyp"/>
</dbReference>
<proteinExistence type="predicted"/>
<dbReference type="InterPro" id="IPR001611">
    <property type="entry name" value="Leu-rich_rpt"/>
</dbReference>
<evidence type="ECO:0000256" key="4">
    <source>
        <dbReference type="SAM" id="Coils"/>
    </source>
</evidence>
<keyword evidence="2" id="KW-0433">Leucine-rich repeat</keyword>
<dbReference type="SMART" id="SM00364">
    <property type="entry name" value="LRR_BAC"/>
    <property type="match status" value="7"/>
</dbReference>
<sequence>MSRESPRSRGPPTHLALNAAAGAAAASAADGGASYVQRLLQDAAPQSGNAAAAAGYGVGGGYGGGGWLGDPPTESDAQCEAAAAGIIAACQAGGLCDVAMRGVTRLPPALLRFFRAEGSLVLELQLQGNRLGSAPPLELLPSLTRLDLSANLLESLPDSLGCLTRLRSLDVSRNGALSALPEALCQLTALTSLDASHNVLECLPLRMERLVRLVELRLDRNRLAYLPAAAAGLPSLTALHVSHNRLTALPSELGGAFSLTAIFAGHNLLTAVPASIGSLHQRLAELQLHNNHLAVLPAELGRLLALTRLTSGCNPLVHPPRAVAARGVAAVREYLLAAQREAAEAVAGAGTLPAEGEDATGARAGVEDHGASREGSDGGEPCAESDGAAFKTRQRPLHIGSACVACADKDDRIEELGQLLREARERCGQLDKQLEHCREQLARQAKDLAAQAARATFSDGEISRLTRQLAAASLLPGYRGPPVPAPPSPHEQQQQPSPRNEAVRAPAATPSATGRTAGRGPETAAELEAHLQAELREARQAASVAQAEAEERAREAMKQHKRAELAESEVAALREAATVAADNFRRERERCDAATLAATEAERMAADLLPVVAERDSLRKQLQVAKAAGDEAWRAVAAARDGHHTAEAAADMVQGRLVAAEAVNRAVKEQLEAERRAAAAAAAAAESRERQLQVELERVRADLAALHAERELLREGPRASQSVVSTSSGAHLHVASFPQSTWFQPQAP</sequence>
<feature type="compositionally biased region" description="Pro residues" evidence="5">
    <location>
        <begin position="479"/>
        <end position="489"/>
    </location>
</feature>
<keyword evidence="3" id="KW-0677">Repeat</keyword>
<feature type="compositionally biased region" description="Basic and acidic residues" evidence="5">
    <location>
        <begin position="365"/>
        <end position="376"/>
    </location>
</feature>
<keyword evidence="4" id="KW-0175">Coiled coil</keyword>
<evidence type="ECO:0000256" key="2">
    <source>
        <dbReference type="ARBA" id="ARBA00022614"/>
    </source>
</evidence>
<accession>A0A150GMA9</accession>
<evidence type="ECO:0000256" key="3">
    <source>
        <dbReference type="ARBA" id="ARBA00022737"/>
    </source>
</evidence>
<dbReference type="OrthoDB" id="551585at2759"/>
<reference evidence="7" key="1">
    <citation type="journal article" date="2016" name="Nat. Commun.">
        <title>The Gonium pectorale genome demonstrates co-option of cell cycle regulation during the evolution of multicellularity.</title>
        <authorList>
            <person name="Hanschen E.R."/>
            <person name="Marriage T.N."/>
            <person name="Ferris P.J."/>
            <person name="Hamaji T."/>
            <person name="Toyoda A."/>
            <person name="Fujiyama A."/>
            <person name="Neme R."/>
            <person name="Noguchi H."/>
            <person name="Minakuchi Y."/>
            <person name="Suzuki M."/>
            <person name="Kawai-Toyooka H."/>
            <person name="Smith D.R."/>
            <person name="Sparks H."/>
            <person name="Anderson J."/>
            <person name="Bakaric R."/>
            <person name="Luria V."/>
            <person name="Karger A."/>
            <person name="Kirschner M.W."/>
            <person name="Durand P.M."/>
            <person name="Michod R.E."/>
            <person name="Nozaki H."/>
            <person name="Olson B.J."/>
        </authorList>
    </citation>
    <scope>NUCLEOTIDE SEQUENCE [LARGE SCALE GENOMIC DNA]</scope>
    <source>
        <strain evidence="7">NIES-2863</strain>
    </source>
</reference>
<organism evidence="6 7">
    <name type="scientific">Gonium pectorale</name>
    <name type="common">Green alga</name>
    <dbReference type="NCBI Taxonomy" id="33097"/>
    <lineage>
        <taxon>Eukaryota</taxon>
        <taxon>Viridiplantae</taxon>
        <taxon>Chlorophyta</taxon>
        <taxon>core chlorophytes</taxon>
        <taxon>Chlorophyceae</taxon>
        <taxon>CS clade</taxon>
        <taxon>Chlamydomonadales</taxon>
        <taxon>Volvocaceae</taxon>
        <taxon>Gonium</taxon>
    </lineage>
</organism>
<feature type="coiled-coil region" evidence="4">
    <location>
        <begin position="657"/>
        <end position="716"/>
    </location>
</feature>
<dbReference type="Pfam" id="PF13855">
    <property type="entry name" value="LRR_8"/>
    <property type="match status" value="1"/>
</dbReference>
<dbReference type="Gene3D" id="3.80.10.10">
    <property type="entry name" value="Ribonuclease Inhibitor"/>
    <property type="match status" value="1"/>
</dbReference>
<evidence type="ECO:0000256" key="1">
    <source>
        <dbReference type="ARBA" id="ARBA00004430"/>
    </source>
</evidence>
<name>A0A150GMA9_GONPE</name>
<dbReference type="PANTHER" id="PTHR48051">
    <property type="match status" value="1"/>
</dbReference>
<feature type="region of interest" description="Disordered" evidence="5">
    <location>
        <begin position="475"/>
        <end position="525"/>
    </location>
</feature>
<evidence type="ECO:0000313" key="7">
    <source>
        <dbReference type="Proteomes" id="UP000075714"/>
    </source>
</evidence>
<dbReference type="InterPro" id="IPR032675">
    <property type="entry name" value="LRR_dom_sf"/>
</dbReference>
<comment type="caution">
    <text evidence="6">The sequence shown here is derived from an EMBL/GenBank/DDBJ whole genome shotgun (WGS) entry which is preliminary data.</text>
</comment>
<keyword evidence="7" id="KW-1185">Reference proteome</keyword>
<dbReference type="SUPFAM" id="SSF52058">
    <property type="entry name" value="L domain-like"/>
    <property type="match status" value="1"/>
</dbReference>
<feature type="coiled-coil region" evidence="4">
    <location>
        <begin position="406"/>
        <end position="440"/>
    </location>
</feature>
<feature type="region of interest" description="Disordered" evidence="5">
    <location>
        <begin position="350"/>
        <end position="386"/>
    </location>
</feature>
<dbReference type="SMART" id="SM00369">
    <property type="entry name" value="LRR_TYP"/>
    <property type="match status" value="5"/>
</dbReference>
<feature type="compositionally biased region" description="Basic and acidic residues" evidence="5">
    <location>
        <begin position="549"/>
        <end position="561"/>
    </location>
</feature>
<protein>
    <submittedName>
        <fullName evidence="6">Uncharacterized protein</fullName>
    </submittedName>
</protein>
<dbReference type="AlphaFoldDB" id="A0A150GMA9"/>
<dbReference type="STRING" id="33097.A0A150GMA9"/>
<comment type="subcellular location">
    <subcellularLocation>
        <location evidence="1">Cytoplasm</location>
        <location evidence="1">Cytoskeleton</location>
        <location evidence="1">Cilium axoneme</location>
    </subcellularLocation>
</comment>
<gene>
    <name evidence="6" type="ORF">GPECTOR_14g182</name>
</gene>